<name>A0A133VH92_9EURY</name>
<evidence type="ECO:0000313" key="2">
    <source>
        <dbReference type="Proteomes" id="UP000070404"/>
    </source>
</evidence>
<evidence type="ECO:0000313" key="1">
    <source>
        <dbReference type="EMBL" id="KXB05805.1"/>
    </source>
</evidence>
<protein>
    <submittedName>
        <fullName evidence="1">Uncharacterized protein</fullName>
    </submittedName>
</protein>
<dbReference type="Proteomes" id="UP000070404">
    <property type="component" value="Unassembled WGS sequence"/>
</dbReference>
<organism evidence="1 2">
    <name type="scientific">candidate division MSBL1 archaeon SCGC-AAA382C18</name>
    <dbReference type="NCBI Taxonomy" id="1698281"/>
    <lineage>
        <taxon>Archaea</taxon>
        <taxon>Methanobacteriati</taxon>
        <taxon>Methanobacteriota</taxon>
        <taxon>candidate division MSBL1</taxon>
    </lineage>
</organism>
<sequence>MNNLKRFQNLFSALSVKKDLKNLIAEVYKENSDYLSSLNGLFRELQQSNCSGMEEKIEETDANIFQFNSLLRELRFARYLIRNGKFLRFLPQDFMDGKRSPDMMVKDKKRLI</sequence>
<keyword evidence="2" id="KW-1185">Reference proteome</keyword>
<gene>
    <name evidence="1" type="ORF">AKJ52_03005</name>
</gene>
<reference evidence="1 2" key="1">
    <citation type="journal article" date="2016" name="Sci. Rep.">
        <title>Metabolic traits of an uncultured archaeal lineage -MSBL1- from brine pools of the Red Sea.</title>
        <authorList>
            <person name="Mwirichia R."/>
            <person name="Alam I."/>
            <person name="Rashid M."/>
            <person name="Vinu M."/>
            <person name="Ba-Alawi W."/>
            <person name="Anthony Kamau A."/>
            <person name="Kamanda Ngugi D."/>
            <person name="Goker M."/>
            <person name="Klenk H.P."/>
            <person name="Bajic V."/>
            <person name="Stingl U."/>
        </authorList>
    </citation>
    <scope>NUCLEOTIDE SEQUENCE [LARGE SCALE GENOMIC DNA]</scope>
    <source>
        <strain evidence="1">SCGC-AAA382C18</strain>
    </source>
</reference>
<dbReference type="AlphaFoldDB" id="A0A133VH92"/>
<accession>A0A133VH92</accession>
<dbReference type="EMBL" id="LHYF01000071">
    <property type="protein sequence ID" value="KXB05805.1"/>
    <property type="molecule type" value="Genomic_DNA"/>
</dbReference>
<proteinExistence type="predicted"/>
<comment type="caution">
    <text evidence="1">The sequence shown here is derived from an EMBL/GenBank/DDBJ whole genome shotgun (WGS) entry which is preliminary data.</text>
</comment>